<reference evidence="6" key="2">
    <citation type="submission" date="2012-11" db="EMBL/GenBank/DDBJ databases">
        <authorList>
            <person name="Kuo A."/>
            <person name="Curtis B.A."/>
            <person name="Tanifuji G."/>
            <person name="Burki F."/>
            <person name="Gruber A."/>
            <person name="Irimia M."/>
            <person name="Maruyama S."/>
            <person name="Arias M.C."/>
            <person name="Ball S.G."/>
            <person name="Gile G.H."/>
            <person name="Hirakawa Y."/>
            <person name="Hopkins J.F."/>
            <person name="Rensing S.A."/>
            <person name="Schmutz J."/>
            <person name="Symeonidi A."/>
            <person name="Elias M."/>
            <person name="Eveleigh R.J."/>
            <person name="Herman E.K."/>
            <person name="Klute M.J."/>
            <person name="Nakayama T."/>
            <person name="Obornik M."/>
            <person name="Reyes-Prieto A."/>
            <person name="Armbrust E.V."/>
            <person name="Aves S.J."/>
            <person name="Beiko R.G."/>
            <person name="Coutinho P."/>
            <person name="Dacks J.B."/>
            <person name="Durnford D.G."/>
            <person name="Fast N.M."/>
            <person name="Green B.R."/>
            <person name="Grisdale C."/>
            <person name="Hempe F."/>
            <person name="Henrissat B."/>
            <person name="Hoppner M.P."/>
            <person name="Ishida K.-I."/>
            <person name="Kim E."/>
            <person name="Koreny L."/>
            <person name="Kroth P.G."/>
            <person name="Liu Y."/>
            <person name="Malik S.-B."/>
            <person name="Maier U.G."/>
            <person name="McRose D."/>
            <person name="Mock T."/>
            <person name="Neilson J.A."/>
            <person name="Onodera N.T."/>
            <person name="Poole A.M."/>
            <person name="Pritham E.J."/>
            <person name="Richards T.A."/>
            <person name="Rocap G."/>
            <person name="Roy S.W."/>
            <person name="Sarai C."/>
            <person name="Schaack S."/>
            <person name="Shirato S."/>
            <person name="Slamovits C.H."/>
            <person name="Spencer D.F."/>
            <person name="Suzuki S."/>
            <person name="Worden A.Z."/>
            <person name="Zauner S."/>
            <person name="Barry K."/>
            <person name="Bell C."/>
            <person name="Bharti A.K."/>
            <person name="Crow J.A."/>
            <person name="Grimwood J."/>
            <person name="Kramer R."/>
            <person name="Lindquist E."/>
            <person name="Lucas S."/>
            <person name="Salamov A."/>
            <person name="McFadden G.I."/>
            <person name="Lane C.E."/>
            <person name="Keeling P.J."/>
            <person name="Gray M.W."/>
            <person name="Grigoriev I.V."/>
            <person name="Archibald J.M."/>
        </authorList>
    </citation>
    <scope>NUCLEOTIDE SEQUENCE</scope>
    <source>
        <strain evidence="6">CCMP2712</strain>
    </source>
</reference>
<keyword evidence="6" id="KW-1185">Reference proteome</keyword>
<protein>
    <recommendedName>
        <fullName evidence="3">EF-hand domain-containing protein</fullName>
    </recommendedName>
</protein>
<organism evidence="4">
    <name type="scientific">Guillardia theta (strain CCMP2712)</name>
    <name type="common">Cryptophyte</name>
    <dbReference type="NCBI Taxonomy" id="905079"/>
    <lineage>
        <taxon>Eukaryota</taxon>
        <taxon>Cryptophyceae</taxon>
        <taxon>Pyrenomonadales</taxon>
        <taxon>Geminigeraceae</taxon>
        <taxon>Guillardia</taxon>
    </lineage>
</organism>
<dbReference type="SMART" id="SM00054">
    <property type="entry name" value="EFh"/>
    <property type="match status" value="2"/>
</dbReference>
<evidence type="ECO:0000313" key="5">
    <source>
        <dbReference type="EnsemblProtists" id="EKX50926"/>
    </source>
</evidence>
<accession>L1JQT8</accession>
<dbReference type="PaxDb" id="55529-EKX50926"/>
<evidence type="ECO:0000313" key="6">
    <source>
        <dbReference type="Proteomes" id="UP000011087"/>
    </source>
</evidence>
<dbReference type="AlphaFoldDB" id="L1JQT8"/>
<dbReference type="PROSITE" id="PS50222">
    <property type="entry name" value="EF_HAND_2"/>
    <property type="match status" value="2"/>
</dbReference>
<dbReference type="OrthoDB" id="26525at2759"/>
<reference evidence="4 6" key="1">
    <citation type="journal article" date="2012" name="Nature">
        <title>Algal genomes reveal evolutionary mosaicism and the fate of nucleomorphs.</title>
        <authorList>
            <consortium name="DOE Joint Genome Institute"/>
            <person name="Curtis B.A."/>
            <person name="Tanifuji G."/>
            <person name="Burki F."/>
            <person name="Gruber A."/>
            <person name="Irimia M."/>
            <person name="Maruyama S."/>
            <person name="Arias M.C."/>
            <person name="Ball S.G."/>
            <person name="Gile G.H."/>
            <person name="Hirakawa Y."/>
            <person name="Hopkins J.F."/>
            <person name="Kuo A."/>
            <person name="Rensing S.A."/>
            <person name="Schmutz J."/>
            <person name="Symeonidi A."/>
            <person name="Elias M."/>
            <person name="Eveleigh R.J."/>
            <person name="Herman E.K."/>
            <person name="Klute M.J."/>
            <person name="Nakayama T."/>
            <person name="Obornik M."/>
            <person name="Reyes-Prieto A."/>
            <person name="Armbrust E.V."/>
            <person name="Aves S.J."/>
            <person name="Beiko R.G."/>
            <person name="Coutinho P."/>
            <person name="Dacks J.B."/>
            <person name="Durnford D.G."/>
            <person name="Fast N.M."/>
            <person name="Green B.R."/>
            <person name="Grisdale C.J."/>
            <person name="Hempel F."/>
            <person name="Henrissat B."/>
            <person name="Hoppner M.P."/>
            <person name="Ishida K."/>
            <person name="Kim E."/>
            <person name="Koreny L."/>
            <person name="Kroth P.G."/>
            <person name="Liu Y."/>
            <person name="Malik S.B."/>
            <person name="Maier U.G."/>
            <person name="McRose D."/>
            <person name="Mock T."/>
            <person name="Neilson J.A."/>
            <person name="Onodera N.T."/>
            <person name="Poole A.M."/>
            <person name="Pritham E.J."/>
            <person name="Richards T.A."/>
            <person name="Rocap G."/>
            <person name="Roy S.W."/>
            <person name="Sarai C."/>
            <person name="Schaack S."/>
            <person name="Shirato S."/>
            <person name="Slamovits C.H."/>
            <person name="Spencer D.F."/>
            <person name="Suzuki S."/>
            <person name="Worden A.Z."/>
            <person name="Zauner S."/>
            <person name="Barry K."/>
            <person name="Bell C."/>
            <person name="Bharti A.K."/>
            <person name="Crow J.A."/>
            <person name="Grimwood J."/>
            <person name="Kramer R."/>
            <person name="Lindquist E."/>
            <person name="Lucas S."/>
            <person name="Salamov A."/>
            <person name="McFadden G.I."/>
            <person name="Lane C.E."/>
            <person name="Keeling P.J."/>
            <person name="Gray M.W."/>
            <person name="Grigoriev I.V."/>
            <person name="Archibald J.M."/>
        </authorList>
    </citation>
    <scope>NUCLEOTIDE SEQUENCE</scope>
    <source>
        <strain evidence="4 6">CCMP2712</strain>
    </source>
</reference>
<dbReference type="CDD" id="cd00051">
    <property type="entry name" value="EFh"/>
    <property type="match status" value="1"/>
</dbReference>
<dbReference type="PROSITE" id="PS00018">
    <property type="entry name" value="EF_HAND_1"/>
    <property type="match status" value="2"/>
</dbReference>
<dbReference type="Gene3D" id="1.10.238.10">
    <property type="entry name" value="EF-hand"/>
    <property type="match status" value="1"/>
</dbReference>
<dbReference type="HOGENOM" id="CLU_859061_0_0_1"/>
<dbReference type="RefSeq" id="XP_005837906.1">
    <property type="nucleotide sequence ID" value="XM_005837849.1"/>
</dbReference>
<feature type="region of interest" description="Disordered" evidence="2">
    <location>
        <begin position="1"/>
        <end position="25"/>
    </location>
</feature>
<dbReference type="GO" id="GO:0005509">
    <property type="term" value="F:calcium ion binding"/>
    <property type="evidence" value="ECO:0007669"/>
    <property type="project" value="InterPro"/>
</dbReference>
<dbReference type="InterPro" id="IPR011992">
    <property type="entry name" value="EF-hand-dom_pair"/>
</dbReference>
<name>L1JQT8_GUITC</name>
<gene>
    <name evidence="4" type="ORF">GUITHDRAFT_103507</name>
</gene>
<dbReference type="SUPFAM" id="SSF47473">
    <property type="entry name" value="EF-hand"/>
    <property type="match status" value="1"/>
</dbReference>
<dbReference type="GeneID" id="17307543"/>
<feature type="domain" description="EF-hand" evidence="3">
    <location>
        <begin position="232"/>
        <end position="267"/>
    </location>
</feature>
<dbReference type="Proteomes" id="UP000011087">
    <property type="component" value="Unassembled WGS sequence"/>
</dbReference>
<evidence type="ECO:0000259" key="3">
    <source>
        <dbReference type="PROSITE" id="PS50222"/>
    </source>
</evidence>
<proteinExistence type="predicted"/>
<dbReference type="InterPro" id="IPR002048">
    <property type="entry name" value="EF_hand_dom"/>
</dbReference>
<evidence type="ECO:0000313" key="4">
    <source>
        <dbReference type="EMBL" id="EKX50926.1"/>
    </source>
</evidence>
<feature type="compositionally biased region" description="Basic and acidic residues" evidence="2">
    <location>
        <begin position="10"/>
        <end position="25"/>
    </location>
</feature>
<dbReference type="EMBL" id="JH992977">
    <property type="protein sequence ID" value="EKX50926.1"/>
    <property type="molecule type" value="Genomic_DNA"/>
</dbReference>
<sequence length="324" mass="37542">MLSIFGKSRAAKEKEKERRRKEREENQRITVVRQLRDQIADAVRVIQLLLAEDVPPDDAFQQQRELFKQAMTSLETDGMGKAFDDEEKETLKRLEQHEIAAETDAERYAVTFTEEKKDELRLMRMRREVRGEIDSARRIVYRAEKQFVLKSKGDALFAKSVKAIDAKKFYQGRVFFDEAMKCFTDSGFEAYKKSKMAFTSRISTESAVSISRVWFGHVGRVEFRKTKWKNELWRIEAESLFNAIDTSGDGIISREELHDGLTKAGFSTSEIDKMTKEMDEDESGTIERSEFMSAMKNASLQISGQKDINEGLWGIGRAQQDWMY</sequence>
<evidence type="ECO:0000256" key="1">
    <source>
        <dbReference type="ARBA" id="ARBA00022837"/>
    </source>
</evidence>
<evidence type="ECO:0000256" key="2">
    <source>
        <dbReference type="SAM" id="MobiDB-lite"/>
    </source>
</evidence>
<dbReference type="EnsemblProtists" id="EKX50926">
    <property type="protein sequence ID" value="EKX50926"/>
    <property type="gene ID" value="GUITHDRAFT_103507"/>
</dbReference>
<dbReference type="InterPro" id="IPR018247">
    <property type="entry name" value="EF_Hand_1_Ca_BS"/>
</dbReference>
<dbReference type="KEGG" id="gtt:GUITHDRAFT_103507"/>
<feature type="domain" description="EF-hand" evidence="3">
    <location>
        <begin position="268"/>
        <end position="301"/>
    </location>
</feature>
<keyword evidence="1" id="KW-0106">Calcium</keyword>
<dbReference type="Pfam" id="PF13499">
    <property type="entry name" value="EF-hand_7"/>
    <property type="match status" value="1"/>
</dbReference>
<reference evidence="5" key="3">
    <citation type="submission" date="2016-03" db="UniProtKB">
        <authorList>
            <consortium name="EnsemblProtists"/>
        </authorList>
    </citation>
    <scope>IDENTIFICATION</scope>
</reference>